<dbReference type="EMBL" id="AAIBIC010000014">
    <property type="protein sequence ID" value="ECC3914919.1"/>
    <property type="molecule type" value="Genomic_DNA"/>
</dbReference>
<reference evidence="1" key="1">
    <citation type="submission" date="2018-08" db="EMBL/GenBank/DDBJ databases">
        <authorList>
            <person name="Ashton P.M."/>
            <person name="Dallman T."/>
            <person name="Nair S."/>
            <person name="De Pinna E."/>
            <person name="Peters T."/>
            <person name="Grant K."/>
        </authorList>
    </citation>
    <scope>NUCLEOTIDE SEQUENCE [LARGE SCALE GENOMIC DNA]</scope>
    <source>
        <strain evidence="1">294779</strain>
    </source>
</reference>
<sequence length="65" mass="7681">MAITNQFPPYFQHPMKTIFQSITGHFIGNFSVKFKAQFIKFKYKSGVNALKKRYVSHFFTLVVFK</sequence>
<name>A0A5Y1Y7C9_SALDZ</name>
<evidence type="ECO:0000313" key="1">
    <source>
        <dbReference type="EMBL" id="ECC3914919.1"/>
    </source>
</evidence>
<proteinExistence type="predicted"/>
<organism evidence="1">
    <name type="scientific">Salmonella diarizonae</name>
    <dbReference type="NCBI Taxonomy" id="59204"/>
    <lineage>
        <taxon>Bacteria</taxon>
        <taxon>Pseudomonadati</taxon>
        <taxon>Pseudomonadota</taxon>
        <taxon>Gammaproteobacteria</taxon>
        <taxon>Enterobacterales</taxon>
        <taxon>Enterobacteriaceae</taxon>
        <taxon>Salmonella</taxon>
    </lineage>
</organism>
<dbReference type="Proteomes" id="UP000839735">
    <property type="component" value="Unassembled WGS sequence"/>
</dbReference>
<gene>
    <name evidence="1" type="ORF">CTQ69_13085</name>
</gene>
<dbReference type="AlphaFoldDB" id="A0A5Y1Y7C9"/>
<protein>
    <submittedName>
        <fullName evidence="1">Uncharacterized protein</fullName>
    </submittedName>
</protein>
<accession>A0A5Y1Y7C9</accession>
<comment type="caution">
    <text evidence="1">The sequence shown here is derived from an EMBL/GenBank/DDBJ whole genome shotgun (WGS) entry which is preliminary data.</text>
</comment>